<gene>
    <name evidence="7" type="primary">cobK</name>
    <name evidence="7" type="ORF">WMO62_01480</name>
</gene>
<dbReference type="InterPro" id="IPR014008">
    <property type="entry name" value="Cbl_synth_MTase_CbiT"/>
</dbReference>
<dbReference type="PROSITE" id="PS51014">
    <property type="entry name" value="COBK_CBIJ"/>
    <property type="match status" value="1"/>
</dbReference>
<proteinExistence type="predicted"/>
<dbReference type="PANTHER" id="PTHR43182">
    <property type="entry name" value="COBALT-PRECORRIN-6B C(15)-METHYLTRANSFERASE (DECARBOXYLATING)"/>
    <property type="match status" value="1"/>
</dbReference>
<dbReference type="InterPro" id="IPR050714">
    <property type="entry name" value="Cobalamin_biosynth_MTase"/>
</dbReference>
<dbReference type="CDD" id="cd02440">
    <property type="entry name" value="AdoMet_MTases"/>
    <property type="match status" value="1"/>
</dbReference>
<keyword evidence="8" id="KW-1185">Reference proteome</keyword>
<dbReference type="PANTHER" id="PTHR43182:SF1">
    <property type="entry name" value="COBALT-PRECORRIN-7 C(5)-METHYLTRANSFERASE"/>
    <property type="match status" value="1"/>
</dbReference>
<evidence type="ECO:0000313" key="8">
    <source>
        <dbReference type="Proteomes" id="UP001470288"/>
    </source>
</evidence>
<keyword evidence="3" id="KW-0489">Methyltransferase</keyword>
<protein>
    <submittedName>
        <fullName evidence="7">Precorrin-6A reductase</fullName>
        <ecNumber evidence="7">1.3.1.54</ecNumber>
    </submittedName>
</protein>
<comment type="pathway">
    <text evidence="1">Cofactor biosynthesis; adenosylcobalamin biosynthesis.</text>
</comment>
<reference evidence="7 8" key="1">
    <citation type="submission" date="2024-03" db="EMBL/GenBank/DDBJ databases">
        <title>Human intestinal bacterial collection.</title>
        <authorList>
            <person name="Pauvert C."/>
            <person name="Hitch T.C.A."/>
            <person name="Clavel T."/>
        </authorList>
    </citation>
    <scope>NUCLEOTIDE SEQUENCE [LARGE SCALE GENOMIC DNA]</scope>
    <source>
        <strain evidence="7 8">CLA-AA-H78B</strain>
    </source>
</reference>
<keyword evidence="5" id="KW-0949">S-adenosyl-L-methionine</keyword>
<dbReference type="NCBIfam" id="TIGR00715">
    <property type="entry name" value="precor6x_red"/>
    <property type="match status" value="1"/>
</dbReference>
<dbReference type="InterPro" id="IPR029063">
    <property type="entry name" value="SAM-dependent_MTases_sf"/>
</dbReference>
<feature type="domain" description="Tetrapyrrole methylase" evidence="6">
    <location>
        <begin position="271"/>
        <end position="459"/>
    </location>
</feature>
<evidence type="ECO:0000313" key="7">
    <source>
        <dbReference type="EMBL" id="MEQ2577509.1"/>
    </source>
</evidence>
<dbReference type="EMBL" id="JBBMFC010000002">
    <property type="protein sequence ID" value="MEQ2577509.1"/>
    <property type="molecule type" value="Genomic_DNA"/>
</dbReference>
<evidence type="ECO:0000256" key="5">
    <source>
        <dbReference type="ARBA" id="ARBA00022691"/>
    </source>
</evidence>
<dbReference type="Pfam" id="PF00590">
    <property type="entry name" value="TP_methylase"/>
    <property type="match status" value="1"/>
</dbReference>
<sequence length="672" mass="72929">MDRKPVIIFAGTTEGRTISEYLASCKVPVTACVATEYGETLLTENEYLKVHAGRMDQEEIAAFIRGKGAELVIDATHPYAAVVSENVAAACEREQVDYVRLIRGSSAESVDQAVLVGSVDEAVEYLKKTEGNILATTGSKELFKYTQIPGFEKRVFARVLSTGEVAAACEKLGFVGKNLICMQGPFSEALNIAMLHQFDCKYLVTKETGKAGGFEEKLHAAKVAGATLVLVGRPPEQKGYSYDEVLEMMRIRFHLAAASVLEVQPTQAKRKVTLVGIGIGTPEGMTVEAAQVIEKADLLVGADRMLAAAADKHKPTFSAYEPRKIGDYLELHPEYQRIVVLLSGDIGFYSGAKRLYEELEQRDFEVDALCGISSVVYFCGKLRTAWEDVCLLSTHGRSANLVGAVKSHHKTFTLLGKGESVHVLCQELMEYGLAHVTVHIGIQLGYEDEKILSGTPEELLKQSIDGLCVALIENETPFSGIRACVDDEEFSRGKAPMTKSEIRSLSVAKLQLPKDAVVYDVGAGTGSVTIELALAAVDGCIYAIERNQEACDLIEENKRKFGTPNIQVVHGLAPEAMEDLPAPTHAFIGGSAGNLKEIITCLLGKNPLIRLVINTVTLETMAEVSECLKALNLIEEETICVNVSRAKKLGAYHLMMGQNPIYIVTCRGGGEV</sequence>
<dbReference type="InterPro" id="IPR000878">
    <property type="entry name" value="4pyrrol_Mease"/>
</dbReference>
<comment type="caution">
    <text evidence="7">The sequence shown here is derived from an EMBL/GenBank/DDBJ whole genome shotgun (WGS) entry which is preliminary data.</text>
</comment>
<keyword evidence="2" id="KW-0169">Cobalamin biosynthesis</keyword>
<dbReference type="EC" id="1.3.1.54" evidence="7"/>
<dbReference type="SUPFAM" id="SSF53790">
    <property type="entry name" value="Tetrapyrrole methylase"/>
    <property type="match status" value="1"/>
</dbReference>
<keyword evidence="4" id="KW-0808">Transferase</keyword>
<dbReference type="GO" id="GO:0016994">
    <property type="term" value="F:precorrin-6A reductase activity"/>
    <property type="evidence" value="ECO:0007669"/>
    <property type="project" value="UniProtKB-EC"/>
</dbReference>
<keyword evidence="7" id="KW-0560">Oxidoreductase</keyword>
<dbReference type="Gene3D" id="3.40.1010.10">
    <property type="entry name" value="Cobalt-precorrin-4 Transmethylase, Domain 1"/>
    <property type="match status" value="1"/>
</dbReference>
<dbReference type="InterPro" id="IPR012818">
    <property type="entry name" value="CbiE"/>
</dbReference>
<dbReference type="Proteomes" id="UP001470288">
    <property type="component" value="Unassembled WGS sequence"/>
</dbReference>
<evidence type="ECO:0000256" key="4">
    <source>
        <dbReference type="ARBA" id="ARBA00022679"/>
    </source>
</evidence>
<dbReference type="InterPro" id="IPR014777">
    <property type="entry name" value="4pyrrole_Mease_sub1"/>
</dbReference>
<dbReference type="NCBIfam" id="TIGR02469">
    <property type="entry name" value="CbiT"/>
    <property type="match status" value="1"/>
</dbReference>
<dbReference type="InterPro" id="IPR003723">
    <property type="entry name" value="Precorrin-6x_reduct"/>
</dbReference>
<dbReference type="Pfam" id="PF02571">
    <property type="entry name" value="CbiJ"/>
    <property type="match status" value="1"/>
</dbReference>
<evidence type="ECO:0000256" key="2">
    <source>
        <dbReference type="ARBA" id="ARBA00022573"/>
    </source>
</evidence>
<dbReference type="Gene3D" id="3.40.50.150">
    <property type="entry name" value="Vaccinia Virus protein VP39"/>
    <property type="match status" value="1"/>
</dbReference>
<evidence type="ECO:0000259" key="6">
    <source>
        <dbReference type="Pfam" id="PF00590"/>
    </source>
</evidence>
<organism evidence="7 8">
    <name type="scientific">Hominiventricola aquisgranensis</name>
    <dbReference type="NCBI Taxonomy" id="3133164"/>
    <lineage>
        <taxon>Bacteria</taxon>
        <taxon>Bacillati</taxon>
        <taxon>Bacillota</taxon>
        <taxon>Clostridia</taxon>
        <taxon>Lachnospirales</taxon>
        <taxon>Lachnospiraceae</taxon>
        <taxon>Hominiventricola</taxon>
    </lineage>
</organism>
<dbReference type="InterPro" id="IPR035996">
    <property type="entry name" value="4pyrrol_Methylase_sf"/>
</dbReference>
<dbReference type="CDD" id="cd11644">
    <property type="entry name" value="Precorrin-6Y-MT"/>
    <property type="match status" value="1"/>
</dbReference>
<dbReference type="RefSeq" id="WP_349143568.1">
    <property type="nucleotide sequence ID" value="NZ_JBBMFC010000002.1"/>
</dbReference>
<evidence type="ECO:0000256" key="3">
    <source>
        <dbReference type="ARBA" id="ARBA00022603"/>
    </source>
</evidence>
<name>A0ABV1HX59_9FIRM</name>
<evidence type="ECO:0000256" key="1">
    <source>
        <dbReference type="ARBA" id="ARBA00004953"/>
    </source>
</evidence>
<accession>A0ABV1HX59</accession>
<dbReference type="SUPFAM" id="SSF53335">
    <property type="entry name" value="S-adenosyl-L-methionine-dependent methyltransferases"/>
    <property type="match status" value="1"/>
</dbReference>
<dbReference type="NCBIfam" id="TIGR02467">
    <property type="entry name" value="CbiE"/>
    <property type="match status" value="1"/>
</dbReference>